<protein>
    <submittedName>
        <fullName evidence="2">Uncharacterized protein</fullName>
    </submittedName>
</protein>
<reference evidence="2" key="1">
    <citation type="journal article" date="2012" name="J. Antimicrob. Chemother.">
        <title>Complete sequencing of an IncH plasmid carrying the blaNDM-1, blaCTX-M-15 and qnrB1 genes.</title>
        <authorList>
            <person name="Villa L."/>
            <person name="Poirel L."/>
            <person name="Nordmann P."/>
            <person name="Carta C."/>
            <person name="Carattoli A."/>
        </authorList>
    </citation>
    <scope>NUCLEOTIDE SEQUENCE</scope>
    <source>
        <strain evidence="2">TCKpnC</strain>
        <plasmid evidence="2">pNDM-MAR</plasmid>
    </source>
</reference>
<sequence length="280" mass="30250">MCGSDARSAEDREQVVFLHHQQLDAVQLHFGAAVLAEQHLVADLDLRRADLAVVQHLAGADGDDFALDRLLGGRIRDHDPAGGQLLFFHALDDHAVVQRLDIGHGNLGKWLIDVEKPGDFSSRAKRVPNRGQQNRANPACHRDGAGPPTFKGRTRMSARPAGSGQPLPYAGERPDLLLHLSRRRQRRAHRHRAGGRAPGRLRQPPARPAFGLSLATQGRGRGRGPAAGQDQCRGLPRPAGTPAPTASLRTPGAARGRSRVRPARIPAMAGRREPTGKLSQ</sequence>
<proteinExistence type="predicted"/>
<keyword evidence="2" id="KW-0614">Plasmid</keyword>
<feature type="region of interest" description="Disordered" evidence="1">
    <location>
        <begin position="121"/>
        <end position="280"/>
    </location>
</feature>
<evidence type="ECO:0000313" key="2">
    <source>
        <dbReference type="EMBL" id="AFB82938.1"/>
    </source>
</evidence>
<organism evidence="2">
    <name type="scientific">Klebsiella pneumoniae</name>
    <dbReference type="NCBI Taxonomy" id="573"/>
    <lineage>
        <taxon>Bacteria</taxon>
        <taxon>Pseudomonadati</taxon>
        <taxon>Pseudomonadota</taxon>
        <taxon>Gammaproteobacteria</taxon>
        <taxon>Enterobacterales</taxon>
        <taxon>Enterobacteriaceae</taxon>
        <taxon>Klebsiella/Raoultella group</taxon>
        <taxon>Klebsiella</taxon>
        <taxon>Klebsiella pneumoniae complex</taxon>
    </lineage>
</organism>
<name>H6U1K2_KLEPN</name>
<feature type="compositionally biased region" description="Basic residues" evidence="1">
    <location>
        <begin position="180"/>
        <end position="194"/>
    </location>
</feature>
<feature type="compositionally biased region" description="Basic and acidic residues" evidence="1">
    <location>
        <begin position="270"/>
        <end position="280"/>
    </location>
</feature>
<accession>H6U1K2</accession>
<evidence type="ECO:0000256" key="1">
    <source>
        <dbReference type="SAM" id="MobiDB-lite"/>
    </source>
</evidence>
<geneLocation type="plasmid" evidence="2">
    <name>pNDM-MAR</name>
</geneLocation>
<dbReference type="EMBL" id="JN420336">
    <property type="protein sequence ID" value="AFB82938.1"/>
    <property type="molecule type" value="Genomic_DNA"/>
</dbReference>
<dbReference type="AlphaFoldDB" id="H6U1K2"/>